<dbReference type="FunFam" id="1.20.1560.10:FF:000058">
    <property type="entry name" value="ABC transporter B family member 25"/>
    <property type="match status" value="1"/>
</dbReference>
<gene>
    <name evidence="12" type="ORF">NAEGRDRAFT_50790</name>
</gene>
<dbReference type="AlphaFoldDB" id="D2VMK3"/>
<dbReference type="EMBL" id="GG738882">
    <property type="protein sequence ID" value="EFC42079.1"/>
    <property type="molecule type" value="Genomic_DNA"/>
</dbReference>
<feature type="transmembrane region" description="Helical" evidence="9">
    <location>
        <begin position="544"/>
        <end position="569"/>
    </location>
</feature>
<feature type="compositionally biased region" description="Acidic residues" evidence="8">
    <location>
        <begin position="171"/>
        <end position="181"/>
    </location>
</feature>
<evidence type="ECO:0000256" key="2">
    <source>
        <dbReference type="ARBA" id="ARBA00022448"/>
    </source>
</evidence>
<feature type="compositionally biased region" description="Low complexity" evidence="8">
    <location>
        <begin position="59"/>
        <end position="75"/>
    </location>
</feature>
<dbReference type="InterPro" id="IPR027417">
    <property type="entry name" value="P-loop_NTPase"/>
</dbReference>
<evidence type="ECO:0000256" key="4">
    <source>
        <dbReference type="ARBA" id="ARBA00022741"/>
    </source>
</evidence>
<feature type="transmembrane region" description="Helical" evidence="9">
    <location>
        <begin position="432"/>
        <end position="449"/>
    </location>
</feature>
<evidence type="ECO:0000256" key="8">
    <source>
        <dbReference type="SAM" id="MobiDB-lite"/>
    </source>
</evidence>
<dbReference type="InterPro" id="IPR003593">
    <property type="entry name" value="AAA+_ATPase"/>
</dbReference>
<dbReference type="KEGG" id="ngr:NAEGRDRAFT_50790"/>
<feature type="compositionally biased region" description="Low complexity" evidence="8">
    <location>
        <begin position="141"/>
        <end position="162"/>
    </location>
</feature>
<dbReference type="Gene3D" id="1.20.1560.10">
    <property type="entry name" value="ABC transporter type 1, transmembrane domain"/>
    <property type="match status" value="1"/>
</dbReference>
<dbReference type="eggNOG" id="KOG0058">
    <property type="taxonomic scope" value="Eukaryota"/>
</dbReference>
<keyword evidence="7 9" id="KW-0472">Membrane</keyword>
<keyword evidence="13" id="KW-1185">Reference proteome</keyword>
<dbReference type="PROSITE" id="PS50893">
    <property type="entry name" value="ABC_TRANSPORTER_2"/>
    <property type="match status" value="1"/>
</dbReference>
<dbReference type="GO" id="GO:0015421">
    <property type="term" value="F:ABC-type oligopeptide transporter activity"/>
    <property type="evidence" value="ECO:0007669"/>
    <property type="project" value="TreeGrafter"/>
</dbReference>
<evidence type="ECO:0000259" key="10">
    <source>
        <dbReference type="PROSITE" id="PS50893"/>
    </source>
</evidence>
<protein>
    <submittedName>
        <fullName evidence="12">Predicted protein</fullName>
    </submittedName>
</protein>
<dbReference type="VEuPathDB" id="AmoebaDB:NAEGRDRAFT_50790"/>
<dbReference type="OrthoDB" id="6500128at2759"/>
<evidence type="ECO:0000256" key="3">
    <source>
        <dbReference type="ARBA" id="ARBA00022692"/>
    </source>
</evidence>
<dbReference type="InParanoid" id="D2VMK3"/>
<dbReference type="InterPro" id="IPR003439">
    <property type="entry name" value="ABC_transporter-like_ATP-bd"/>
</dbReference>
<keyword evidence="5" id="KW-0067">ATP-binding</keyword>
<evidence type="ECO:0000259" key="11">
    <source>
        <dbReference type="PROSITE" id="PS50929"/>
    </source>
</evidence>
<evidence type="ECO:0000313" key="12">
    <source>
        <dbReference type="EMBL" id="EFC42079.1"/>
    </source>
</evidence>
<dbReference type="GO" id="GO:0016887">
    <property type="term" value="F:ATP hydrolysis activity"/>
    <property type="evidence" value="ECO:0007669"/>
    <property type="project" value="InterPro"/>
</dbReference>
<proteinExistence type="predicted"/>
<keyword evidence="2" id="KW-0813">Transport</keyword>
<evidence type="ECO:0000256" key="5">
    <source>
        <dbReference type="ARBA" id="ARBA00022840"/>
    </source>
</evidence>
<dbReference type="Gene3D" id="3.40.50.300">
    <property type="entry name" value="P-loop containing nucleotide triphosphate hydrolases"/>
    <property type="match status" value="1"/>
</dbReference>
<dbReference type="CDD" id="cd18780">
    <property type="entry name" value="ABC_6TM_AtABCB27_like"/>
    <property type="match status" value="1"/>
</dbReference>
<evidence type="ECO:0000256" key="1">
    <source>
        <dbReference type="ARBA" id="ARBA00004141"/>
    </source>
</evidence>
<dbReference type="STRING" id="5762.D2VMK3"/>
<feature type="transmembrane region" description="Helical" evidence="9">
    <location>
        <begin position="330"/>
        <end position="355"/>
    </location>
</feature>
<feature type="transmembrane region" description="Helical" evidence="9">
    <location>
        <begin position="409"/>
        <end position="426"/>
    </location>
</feature>
<dbReference type="InterPro" id="IPR011527">
    <property type="entry name" value="ABC1_TM_dom"/>
</dbReference>
<evidence type="ECO:0000313" key="13">
    <source>
        <dbReference type="Proteomes" id="UP000006671"/>
    </source>
</evidence>
<keyword evidence="3 9" id="KW-0812">Transmembrane</keyword>
<comment type="subcellular location">
    <subcellularLocation>
        <location evidence="1">Membrane</location>
        <topology evidence="1">Multi-pass membrane protein</topology>
    </subcellularLocation>
</comment>
<dbReference type="OMA" id="CACWCLQ"/>
<dbReference type="SUPFAM" id="SSF52540">
    <property type="entry name" value="P-loop containing nucleoside triphosphate hydrolases"/>
    <property type="match status" value="1"/>
</dbReference>
<dbReference type="Proteomes" id="UP000006671">
    <property type="component" value="Unassembled WGS sequence"/>
</dbReference>
<dbReference type="SUPFAM" id="SSF90123">
    <property type="entry name" value="ABC transporter transmembrane region"/>
    <property type="match status" value="1"/>
</dbReference>
<keyword evidence="4" id="KW-0547">Nucleotide-binding</keyword>
<feature type="domain" description="ABC transmembrane type-1" evidence="11">
    <location>
        <begin position="290"/>
        <end position="573"/>
    </location>
</feature>
<feature type="transmembrane region" description="Helical" evidence="9">
    <location>
        <begin position="288"/>
        <end position="310"/>
    </location>
</feature>
<feature type="transmembrane region" description="Helical" evidence="9">
    <location>
        <begin position="509"/>
        <end position="532"/>
    </location>
</feature>
<dbReference type="FunFam" id="3.40.50.300:FF:000218">
    <property type="entry name" value="Multidrug ABC transporter ATP-binding protein"/>
    <property type="match status" value="1"/>
</dbReference>
<accession>D2VMK3</accession>
<dbReference type="Pfam" id="PF00005">
    <property type="entry name" value="ABC_tran"/>
    <property type="match status" value="1"/>
</dbReference>
<sequence length="858" mass="95859">MPSLLGSLKTRSQSRLLEDEEDEDLEEELDDIVLSSSHHHHHEEEQDEDSHHTKKEKSPTINGSKSSSPSTTAAAHDVDSTITPKKNNDSDDEEPIENTPAFKDDRSKLRVRFGNVNKEEEAQDLETPPLPKRKQILVSKGSLTSTNGNANTTSSSNSLGSDLNHHHEPSLSEEEEENEKDYDEHRKVKLTNHNEHKEMKNVNLEDGDDVEVEITNTTKISMEDDYDRELLYYDNHIDDTYNDYLKPNAIDENPVSATGIAKLFKSFPRISFTQFMWLMKLGFRQTPLVFFGIIFLIVSTGLSLFLPIYVGEIINTIPAGTTGKEYINQMALIILGVVAGIGLTTALRNFCFTYAGERAVARLRKDLFNSIIVQEVGFFDITKTGELLNRLSSDTKSLENAVTVNLSMFLRYVAQLIGGIVFLLIISWKLTLIMLAVIPPLVFISLIYAKYIKNITRRTQDALANSTDVAEESFSNLRTVRSFAKETKHISLYSAAIDLTLSLARKFSFANGIFSGGMMFAGNASIILVLWFGGRLVVDGEITVGSLISFIMYTLLVAASFGVLSGLLVELFRALEATVRVYNLLQRIPAIERRNPNVMESDTRELPKLNGHIVLHDVSFAYPSRTEHSVLNKINLEMSPSSILALVGRPGQGKTTIVSLLQRFYDPNDGQITLDGVPLTQIDPVWLRKNIGLLTQDPAMFSASIRENICYGWTGDEAPTDEQVMEASKKANVHEFISNFKDGYDTIIGERGVRLSASERQRIAIARILLKDPKILILDEYSHSLEVQYDSQVQQALNSLMNGRTVIVIAHKLATVIKANKVCVIEEGSVVEQGEHFNLLQKGGLYKQVVERQLVGTD</sequence>
<evidence type="ECO:0000256" key="9">
    <source>
        <dbReference type="SAM" id="Phobius"/>
    </source>
</evidence>
<dbReference type="InterPro" id="IPR036640">
    <property type="entry name" value="ABC1_TM_sf"/>
</dbReference>
<dbReference type="InterPro" id="IPR039421">
    <property type="entry name" value="Type_1_exporter"/>
</dbReference>
<dbReference type="PANTHER" id="PTHR43394:SF1">
    <property type="entry name" value="ATP-BINDING CASSETTE SUB-FAMILY B MEMBER 10, MITOCHONDRIAL"/>
    <property type="match status" value="1"/>
</dbReference>
<dbReference type="Pfam" id="PF00664">
    <property type="entry name" value="ABC_membrane"/>
    <property type="match status" value="1"/>
</dbReference>
<dbReference type="GO" id="GO:0005743">
    <property type="term" value="C:mitochondrial inner membrane"/>
    <property type="evidence" value="ECO:0007669"/>
    <property type="project" value="TreeGrafter"/>
</dbReference>
<dbReference type="GeneID" id="8862621"/>
<keyword evidence="6 9" id="KW-1133">Transmembrane helix</keyword>
<dbReference type="PANTHER" id="PTHR43394">
    <property type="entry name" value="ATP-DEPENDENT PERMEASE MDL1, MITOCHONDRIAL"/>
    <property type="match status" value="1"/>
</dbReference>
<feature type="domain" description="ABC transporter" evidence="10">
    <location>
        <begin position="613"/>
        <end position="852"/>
    </location>
</feature>
<dbReference type="RefSeq" id="XP_002674823.1">
    <property type="nucleotide sequence ID" value="XM_002674777.1"/>
</dbReference>
<dbReference type="GO" id="GO:0090374">
    <property type="term" value="P:oligopeptide export from mitochondrion"/>
    <property type="evidence" value="ECO:0007669"/>
    <property type="project" value="TreeGrafter"/>
</dbReference>
<dbReference type="PROSITE" id="PS50929">
    <property type="entry name" value="ABC_TM1F"/>
    <property type="match status" value="1"/>
</dbReference>
<dbReference type="SMART" id="SM00382">
    <property type="entry name" value="AAA"/>
    <property type="match status" value="1"/>
</dbReference>
<reference evidence="12 13" key="1">
    <citation type="journal article" date="2010" name="Cell">
        <title>The genome of Naegleria gruberi illuminates early eukaryotic versatility.</title>
        <authorList>
            <person name="Fritz-Laylin L.K."/>
            <person name="Prochnik S.E."/>
            <person name="Ginger M.L."/>
            <person name="Dacks J.B."/>
            <person name="Carpenter M.L."/>
            <person name="Field M.C."/>
            <person name="Kuo A."/>
            <person name="Paredez A."/>
            <person name="Chapman J."/>
            <person name="Pham J."/>
            <person name="Shu S."/>
            <person name="Neupane R."/>
            <person name="Cipriano M."/>
            <person name="Mancuso J."/>
            <person name="Tu H."/>
            <person name="Salamov A."/>
            <person name="Lindquist E."/>
            <person name="Shapiro H."/>
            <person name="Lucas S."/>
            <person name="Grigoriev I.V."/>
            <person name="Cande W.Z."/>
            <person name="Fulton C."/>
            <person name="Rokhsar D.S."/>
            <person name="Dawson S.C."/>
        </authorList>
    </citation>
    <scope>NUCLEOTIDE SEQUENCE [LARGE SCALE GENOMIC DNA]</scope>
    <source>
        <strain evidence="12 13">NEG-M</strain>
    </source>
</reference>
<feature type="compositionally biased region" description="Acidic residues" evidence="8">
    <location>
        <begin position="18"/>
        <end position="31"/>
    </location>
</feature>
<organism evidence="13">
    <name type="scientific">Naegleria gruberi</name>
    <name type="common">Amoeba</name>
    <dbReference type="NCBI Taxonomy" id="5762"/>
    <lineage>
        <taxon>Eukaryota</taxon>
        <taxon>Discoba</taxon>
        <taxon>Heterolobosea</taxon>
        <taxon>Tetramitia</taxon>
        <taxon>Eutetramitia</taxon>
        <taxon>Vahlkampfiidae</taxon>
        <taxon>Naegleria</taxon>
    </lineage>
</organism>
<dbReference type="GO" id="GO:0005524">
    <property type="term" value="F:ATP binding"/>
    <property type="evidence" value="ECO:0007669"/>
    <property type="project" value="UniProtKB-KW"/>
</dbReference>
<name>D2VMK3_NAEGR</name>
<feature type="region of interest" description="Disordered" evidence="8">
    <location>
        <begin position="1"/>
        <end position="184"/>
    </location>
</feature>
<evidence type="ECO:0000256" key="7">
    <source>
        <dbReference type="ARBA" id="ARBA00023136"/>
    </source>
</evidence>
<evidence type="ECO:0000256" key="6">
    <source>
        <dbReference type="ARBA" id="ARBA00022989"/>
    </source>
</evidence>